<keyword evidence="1" id="KW-0808">Transferase</keyword>
<keyword evidence="2" id="KW-1185">Reference proteome</keyword>
<dbReference type="Proteomes" id="UP000265520">
    <property type="component" value="Unassembled WGS sequence"/>
</dbReference>
<name>A0A392US34_9FABA</name>
<dbReference type="EMBL" id="LXQA010888376">
    <property type="protein sequence ID" value="MCI75668.1"/>
    <property type="molecule type" value="Genomic_DNA"/>
</dbReference>
<organism evidence="1 2">
    <name type="scientific">Trifolium medium</name>
    <dbReference type="NCBI Taxonomy" id="97028"/>
    <lineage>
        <taxon>Eukaryota</taxon>
        <taxon>Viridiplantae</taxon>
        <taxon>Streptophyta</taxon>
        <taxon>Embryophyta</taxon>
        <taxon>Tracheophyta</taxon>
        <taxon>Spermatophyta</taxon>
        <taxon>Magnoliopsida</taxon>
        <taxon>eudicotyledons</taxon>
        <taxon>Gunneridae</taxon>
        <taxon>Pentapetalae</taxon>
        <taxon>rosids</taxon>
        <taxon>fabids</taxon>
        <taxon>Fabales</taxon>
        <taxon>Fabaceae</taxon>
        <taxon>Papilionoideae</taxon>
        <taxon>50 kb inversion clade</taxon>
        <taxon>NPAAA clade</taxon>
        <taxon>Hologalegina</taxon>
        <taxon>IRL clade</taxon>
        <taxon>Trifolieae</taxon>
        <taxon>Trifolium</taxon>
    </lineage>
</organism>
<evidence type="ECO:0000313" key="1">
    <source>
        <dbReference type="EMBL" id="MCI75668.1"/>
    </source>
</evidence>
<sequence>MERGPIKALNVEGSVKGNPSVYPVGPIIQTATSSIDANGLECLS</sequence>
<dbReference type="GO" id="GO:0016740">
    <property type="term" value="F:transferase activity"/>
    <property type="evidence" value="ECO:0007669"/>
    <property type="project" value="UniProtKB-KW"/>
</dbReference>
<reference evidence="1 2" key="1">
    <citation type="journal article" date="2018" name="Front. Plant Sci.">
        <title>Red Clover (Trifolium pratense) and Zigzag Clover (T. medium) - A Picture of Genomic Similarities and Differences.</title>
        <authorList>
            <person name="Dluhosova J."/>
            <person name="Istvanek J."/>
            <person name="Nedelnik J."/>
            <person name="Repkova J."/>
        </authorList>
    </citation>
    <scope>NUCLEOTIDE SEQUENCE [LARGE SCALE GENOMIC DNA]</scope>
    <source>
        <strain evidence="2">cv. 10/8</strain>
        <tissue evidence="1">Leaf</tissue>
    </source>
</reference>
<feature type="non-terminal residue" evidence="1">
    <location>
        <position position="44"/>
    </location>
</feature>
<proteinExistence type="predicted"/>
<dbReference type="AlphaFoldDB" id="A0A392US34"/>
<evidence type="ECO:0000313" key="2">
    <source>
        <dbReference type="Proteomes" id="UP000265520"/>
    </source>
</evidence>
<comment type="caution">
    <text evidence="1">The sequence shown here is derived from an EMBL/GenBank/DDBJ whole genome shotgun (WGS) entry which is preliminary data.</text>
</comment>
<protein>
    <submittedName>
        <fullName evidence="1">UDP-glucuronosyltransferase 3A1</fullName>
    </submittedName>
</protein>
<accession>A0A392US34</accession>